<evidence type="ECO:0000256" key="5">
    <source>
        <dbReference type="PIRSR" id="PIRSR601486-1"/>
    </source>
</evidence>
<dbReference type="InterPro" id="IPR012292">
    <property type="entry name" value="Globin/Proto"/>
</dbReference>
<dbReference type="RefSeq" id="WP_090483130.1">
    <property type="nucleotide sequence ID" value="NZ_FOWZ01000009.1"/>
</dbReference>
<reference evidence="7" key="1">
    <citation type="submission" date="2016-10" db="EMBL/GenBank/DDBJ databases">
        <authorList>
            <person name="Varghese N."/>
            <person name="Submissions S."/>
        </authorList>
    </citation>
    <scope>NUCLEOTIDE SEQUENCE [LARGE SCALE GENOMIC DNA]</scope>
    <source>
        <strain evidence="7">CGMCC 1.7715</strain>
    </source>
</reference>
<dbReference type="GO" id="GO:0046872">
    <property type="term" value="F:metal ion binding"/>
    <property type="evidence" value="ECO:0007669"/>
    <property type="project" value="UniProtKB-KW"/>
</dbReference>
<sequence length="159" mass="17714">MTANVNVSRADVLDARAAKLAHAESLGVTEQFVSQLVDEFYGRIREDDLLGPIFAERISEWPAHLERMKSFWRSVLFNSGEFAGNPMSKHIEITGLEEHHFTRWLDHFYATLRTLSNQPESIRLVADRARAIADSLLTGIAIGKTGISGSTAGRNLPHV</sequence>
<dbReference type="GO" id="GO:0020037">
    <property type="term" value="F:heme binding"/>
    <property type="evidence" value="ECO:0007669"/>
    <property type="project" value="InterPro"/>
</dbReference>
<evidence type="ECO:0000256" key="1">
    <source>
        <dbReference type="ARBA" id="ARBA00022448"/>
    </source>
</evidence>
<organism evidence="6 7">
    <name type="scientific">Qipengyuania nanhaisediminis</name>
    <dbReference type="NCBI Taxonomy" id="604088"/>
    <lineage>
        <taxon>Bacteria</taxon>
        <taxon>Pseudomonadati</taxon>
        <taxon>Pseudomonadota</taxon>
        <taxon>Alphaproteobacteria</taxon>
        <taxon>Sphingomonadales</taxon>
        <taxon>Erythrobacteraceae</taxon>
        <taxon>Qipengyuania</taxon>
    </lineage>
</organism>
<keyword evidence="3 5" id="KW-0479">Metal-binding</keyword>
<evidence type="ECO:0000313" key="7">
    <source>
        <dbReference type="Proteomes" id="UP000199331"/>
    </source>
</evidence>
<dbReference type="AlphaFoldDB" id="A0A1I5QCQ8"/>
<proteinExistence type="predicted"/>
<keyword evidence="7" id="KW-1185">Reference proteome</keyword>
<dbReference type="GO" id="GO:0019825">
    <property type="term" value="F:oxygen binding"/>
    <property type="evidence" value="ECO:0007669"/>
    <property type="project" value="InterPro"/>
</dbReference>
<dbReference type="OrthoDB" id="25954at2"/>
<keyword evidence="4 5" id="KW-0408">Iron</keyword>
<dbReference type="InterPro" id="IPR001486">
    <property type="entry name" value="Hemoglobin_trunc"/>
</dbReference>
<protein>
    <submittedName>
        <fullName evidence="6">Hemoglobin</fullName>
    </submittedName>
</protein>
<dbReference type="Pfam" id="PF01152">
    <property type="entry name" value="Bac_globin"/>
    <property type="match status" value="1"/>
</dbReference>
<dbReference type="EMBL" id="FOWZ01000009">
    <property type="protein sequence ID" value="SFP44079.1"/>
    <property type="molecule type" value="Genomic_DNA"/>
</dbReference>
<dbReference type="InterPro" id="IPR009050">
    <property type="entry name" value="Globin-like_sf"/>
</dbReference>
<keyword evidence="2 5" id="KW-0349">Heme</keyword>
<dbReference type="STRING" id="604088.SAMN04488060_2867"/>
<evidence type="ECO:0000256" key="2">
    <source>
        <dbReference type="ARBA" id="ARBA00022617"/>
    </source>
</evidence>
<dbReference type="SUPFAM" id="SSF46458">
    <property type="entry name" value="Globin-like"/>
    <property type="match status" value="1"/>
</dbReference>
<keyword evidence="1" id="KW-0813">Transport</keyword>
<feature type="binding site" description="distal binding residue" evidence="5">
    <location>
        <position position="64"/>
    </location>
    <ligand>
        <name>heme</name>
        <dbReference type="ChEBI" id="CHEBI:30413"/>
    </ligand>
    <ligandPart>
        <name>Fe</name>
        <dbReference type="ChEBI" id="CHEBI:18248"/>
    </ligandPart>
</feature>
<evidence type="ECO:0000256" key="3">
    <source>
        <dbReference type="ARBA" id="ARBA00022723"/>
    </source>
</evidence>
<gene>
    <name evidence="6" type="ORF">SAMN04488060_2867</name>
</gene>
<evidence type="ECO:0000313" key="6">
    <source>
        <dbReference type="EMBL" id="SFP44079.1"/>
    </source>
</evidence>
<name>A0A1I5QCQ8_9SPHN</name>
<evidence type="ECO:0000256" key="4">
    <source>
        <dbReference type="ARBA" id="ARBA00023004"/>
    </source>
</evidence>
<dbReference type="Proteomes" id="UP000199331">
    <property type="component" value="Unassembled WGS sequence"/>
</dbReference>
<dbReference type="Gene3D" id="1.10.490.10">
    <property type="entry name" value="Globins"/>
    <property type="match status" value="1"/>
</dbReference>
<dbReference type="CDD" id="cd08916">
    <property type="entry name" value="TrHb3_P"/>
    <property type="match status" value="1"/>
</dbReference>
<accession>A0A1I5QCQ8</accession>